<accession>A0ACB7SLB0</accession>
<evidence type="ECO:0000313" key="2">
    <source>
        <dbReference type="Proteomes" id="UP000821845"/>
    </source>
</evidence>
<evidence type="ECO:0000313" key="1">
    <source>
        <dbReference type="EMBL" id="KAH6934746.1"/>
    </source>
</evidence>
<keyword evidence="2" id="KW-1185">Reference proteome</keyword>
<organism evidence="1 2">
    <name type="scientific">Hyalomma asiaticum</name>
    <name type="common">Tick</name>
    <dbReference type="NCBI Taxonomy" id="266040"/>
    <lineage>
        <taxon>Eukaryota</taxon>
        <taxon>Metazoa</taxon>
        <taxon>Ecdysozoa</taxon>
        <taxon>Arthropoda</taxon>
        <taxon>Chelicerata</taxon>
        <taxon>Arachnida</taxon>
        <taxon>Acari</taxon>
        <taxon>Parasitiformes</taxon>
        <taxon>Ixodida</taxon>
        <taxon>Ixodoidea</taxon>
        <taxon>Ixodidae</taxon>
        <taxon>Hyalomminae</taxon>
        <taxon>Hyalomma</taxon>
    </lineage>
</organism>
<proteinExistence type="predicted"/>
<name>A0ACB7SLB0_HYAAI</name>
<comment type="caution">
    <text evidence="1">The sequence shown here is derived from an EMBL/GenBank/DDBJ whole genome shotgun (WGS) entry which is preliminary data.</text>
</comment>
<sequence>MASQGTYRPPKDIKTNVEILRKVENSVLSKMEIAKKYEITKSTLSTYIKNKKSIIAGYEKQQMKPSRKRLRTSAHPQPEDALVVWIKQVRSRNLPLNGPINAAEATEFTTKTALGEFLASDGVSSRAVFEKAKQSNLFTQQHEKCPAFMANSDKGLMPAAPVQSTGSHAL</sequence>
<dbReference type="EMBL" id="CM023483">
    <property type="protein sequence ID" value="KAH6934746.1"/>
    <property type="molecule type" value="Genomic_DNA"/>
</dbReference>
<gene>
    <name evidence="1" type="ORF">HPB50_000677</name>
</gene>
<reference evidence="1" key="1">
    <citation type="submission" date="2020-05" db="EMBL/GenBank/DDBJ databases">
        <title>Large-scale comparative analyses of tick genomes elucidate their genetic diversity and vector capacities.</title>
        <authorList>
            <person name="Jia N."/>
            <person name="Wang J."/>
            <person name="Shi W."/>
            <person name="Du L."/>
            <person name="Sun Y."/>
            <person name="Zhan W."/>
            <person name="Jiang J."/>
            <person name="Wang Q."/>
            <person name="Zhang B."/>
            <person name="Ji P."/>
            <person name="Sakyi L.B."/>
            <person name="Cui X."/>
            <person name="Yuan T."/>
            <person name="Jiang B."/>
            <person name="Yang W."/>
            <person name="Lam T.T.-Y."/>
            <person name="Chang Q."/>
            <person name="Ding S."/>
            <person name="Wang X."/>
            <person name="Zhu J."/>
            <person name="Ruan X."/>
            <person name="Zhao L."/>
            <person name="Wei J."/>
            <person name="Que T."/>
            <person name="Du C."/>
            <person name="Cheng J."/>
            <person name="Dai P."/>
            <person name="Han X."/>
            <person name="Huang E."/>
            <person name="Gao Y."/>
            <person name="Liu J."/>
            <person name="Shao H."/>
            <person name="Ye R."/>
            <person name="Li L."/>
            <person name="Wei W."/>
            <person name="Wang X."/>
            <person name="Wang C."/>
            <person name="Yang T."/>
            <person name="Huo Q."/>
            <person name="Li W."/>
            <person name="Guo W."/>
            <person name="Chen H."/>
            <person name="Zhou L."/>
            <person name="Ni X."/>
            <person name="Tian J."/>
            <person name="Zhou Y."/>
            <person name="Sheng Y."/>
            <person name="Liu T."/>
            <person name="Pan Y."/>
            <person name="Xia L."/>
            <person name="Li J."/>
            <person name="Zhao F."/>
            <person name="Cao W."/>
        </authorList>
    </citation>
    <scope>NUCLEOTIDE SEQUENCE</scope>
    <source>
        <strain evidence="1">Hyas-2018</strain>
    </source>
</reference>
<protein>
    <submittedName>
        <fullName evidence="1">Uncharacterized protein</fullName>
    </submittedName>
</protein>
<dbReference type="Proteomes" id="UP000821845">
    <property type="component" value="Chromosome 3"/>
</dbReference>